<keyword evidence="6" id="KW-1185">Reference proteome</keyword>
<evidence type="ECO:0000313" key="6">
    <source>
        <dbReference type="Proteomes" id="UP000621631"/>
    </source>
</evidence>
<dbReference type="RefSeq" id="WP_189777037.1">
    <property type="nucleotide sequence ID" value="NZ_JACWEZ010000002.1"/>
</dbReference>
<dbReference type="InterPro" id="IPR009057">
    <property type="entry name" value="Homeodomain-like_sf"/>
</dbReference>
<evidence type="ECO:0000313" key="5">
    <source>
        <dbReference type="EMBL" id="MBD1221583.1"/>
    </source>
</evidence>
<gene>
    <name evidence="5" type="ORF">IC602_03100</name>
</gene>
<dbReference type="Pfam" id="PF12833">
    <property type="entry name" value="HTH_18"/>
    <property type="match status" value="1"/>
</dbReference>
<dbReference type="PANTHER" id="PTHR43280">
    <property type="entry name" value="ARAC-FAMILY TRANSCRIPTIONAL REGULATOR"/>
    <property type="match status" value="1"/>
</dbReference>
<dbReference type="SMART" id="SM00342">
    <property type="entry name" value="HTH_ARAC"/>
    <property type="match status" value="1"/>
</dbReference>
<keyword evidence="3" id="KW-0804">Transcription</keyword>
<feature type="domain" description="HTH araC/xylS-type" evidence="4">
    <location>
        <begin position="167"/>
        <end position="265"/>
    </location>
</feature>
<name>A0ABR7VLE0_VIRHA</name>
<sequence>MILQDKKGLLLYRTDRLGERDWRYDSCYKLIFTPYGKSLYQTSRSDIQIEEDQFFIFNPKFEHKQIQVTKEKFLVEIEPNLLNEIASQLGVPGTDMEFASTAFKNPLLLQWVSFTKNFLTMNENMTIGMQKLFIESSLIQLTTLMLQYAPGSQLEELPHSLYSPNINRVLDALKQSYQQDWSLDDMATIAGMNKFPFSHAFKRETGLSAYSWLQLFRLLKSQHFLTKTNRSIISIALDVGFKNVSSYNTLFLKIYGRTPSEFRLLYRRNS</sequence>
<proteinExistence type="predicted"/>
<evidence type="ECO:0000256" key="3">
    <source>
        <dbReference type="ARBA" id="ARBA00023163"/>
    </source>
</evidence>
<dbReference type="InterPro" id="IPR018060">
    <property type="entry name" value="HTH_AraC"/>
</dbReference>
<dbReference type="SUPFAM" id="SSF46689">
    <property type="entry name" value="Homeodomain-like"/>
    <property type="match status" value="2"/>
</dbReference>
<dbReference type="PANTHER" id="PTHR43280:SF2">
    <property type="entry name" value="HTH-TYPE TRANSCRIPTIONAL REGULATOR EXSA"/>
    <property type="match status" value="1"/>
</dbReference>
<keyword evidence="2" id="KW-0238">DNA-binding</keyword>
<comment type="caution">
    <text evidence="5">The sequence shown here is derived from an EMBL/GenBank/DDBJ whole genome shotgun (WGS) entry which is preliminary data.</text>
</comment>
<evidence type="ECO:0000259" key="4">
    <source>
        <dbReference type="PROSITE" id="PS01124"/>
    </source>
</evidence>
<organism evidence="5 6">
    <name type="scientific">Virgibacillus halodenitrificans</name>
    <name type="common">Bacillus halodenitrificans</name>
    <dbReference type="NCBI Taxonomy" id="1482"/>
    <lineage>
        <taxon>Bacteria</taxon>
        <taxon>Bacillati</taxon>
        <taxon>Bacillota</taxon>
        <taxon>Bacilli</taxon>
        <taxon>Bacillales</taxon>
        <taxon>Bacillaceae</taxon>
        <taxon>Virgibacillus</taxon>
    </lineage>
</organism>
<reference evidence="5 6" key="1">
    <citation type="submission" date="2020-09" db="EMBL/GenBank/DDBJ databases">
        <title>Draft Genome Sequences of Oil-Oxidizing Bacteria Halomonas titanicae, Marinobacter lutaoensis, and Virgibacillus halodenitrificans Isolated from Highly Saline Environments.</title>
        <authorList>
            <person name="Grouzdev D.S."/>
            <person name="Sokolova D.S."/>
            <person name="Semenova E.M."/>
            <person name="Borzenkov I.A."/>
            <person name="Bidzhieva S.K."/>
            <person name="Poltaraus A.B."/>
            <person name="Nazina T.N."/>
        </authorList>
    </citation>
    <scope>NUCLEOTIDE SEQUENCE [LARGE SCALE GENOMIC DNA]</scope>
    <source>
        <strain evidence="5 6">VKM B-3472D</strain>
    </source>
</reference>
<evidence type="ECO:0000256" key="1">
    <source>
        <dbReference type="ARBA" id="ARBA00023015"/>
    </source>
</evidence>
<evidence type="ECO:0000256" key="2">
    <source>
        <dbReference type="ARBA" id="ARBA00023125"/>
    </source>
</evidence>
<keyword evidence="1" id="KW-0805">Transcription regulation</keyword>
<protein>
    <submittedName>
        <fullName evidence="5">Helix-turn-helix transcriptional regulator</fullName>
    </submittedName>
</protein>
<dbReference type="InterPro" id="IPR018062">
    <property type="entry name" value="HTH_AraC-typ_CS"/>
</dbReference>
<dbReference type="Gene3D" id="1.10.10.60">
    <property type="entry name" value="Homeodomain-like"/>
    <property type="match status" value="2"/>
</dbReference>
<dbReference type="Proteomes" id="UP000621631">
    <property type="component" value="Unassembled WGS sequence"/>
</dbReference>
<dbReference type="EMBL" id="JACWEZ010000002">
    <property type="protein sequence ID" value="MBD1221583.1"/>
    <property type="molecule type" value="Genomic_DNA"/>
</dbReference>
<accession>A0ABR7VLE0</accession>
<dbReference type="PROSITE" id="PS01124">
    <property type="entry name" value="HTH_ARAC_FAMILY_2"/>
    <property type="match status" value="1"/>
</dbReference>
<dbReference type="PROSITE" id="PS00041">
    <property type="entry name" value="HTH_ARAC_FAMILY_1"/>
    <property type="match status" value="2"/>
</dbReference>